<dbReference type="InterPro" id="IPR051912">
    <property type="entry name" value="Alkylbase_DNA_Glycosylase/TA"/>
</dbReference>
<dbReference type="Proteomes" id="UP000237749">
    <property type="component" value="Unassembled WGS sequence"/>
</dbReference>
<dbReference type="PANTHER" id="PTHR43003">
    <property type="entry name" value="DNA-3-METHYLADENINE GLYCOSYLASE"/>
    <property type="match status" value="1"/>
</dbReference>
<dbReference type="PANTHER" id="PTHR43003:SF5">
    <property type="entry name" value="DNA-3-METHYLADENINE GLYCOSYLASE"/>
    <property type="match status" value="1"/>
</dbReference>
<dbReference type="GO" id="GO:0032131">
    <property type="term" value="F:alkylated DNA binding"/>
    <property type="evidence" value="ECO:0007669"/>
    <property type="project" value="TreeGrafter"/>
</dbReference>
<keyword evidence="3" id="KW-0227">DNA damage</keyword>
<dbReference type="InterPro" id="IPR003265">
    <property type="entry name" value="HhH-GPD_domain"/>
</dbReference>
<dbReference type="GO" id="GO:0032993">
    <property type="term" value="C:protein-DNA complex"/>
    <property type="evidence" value="ECO:0007669"/>
    <property type="project" value="TreeGrafter"/>
</dbReference>
<dbReference type="InterPro" id="IPR011257">
    <property type="entry name" value="DNA_glycosylase"/>
</dbReference>
<name>A0A2S6HQ64_9FIRM</name>
<feature type="domain" description="HhH-GPD" evidence="5">
    <location>
        <begin position="53"/>
        <end position="202"/>
    </location>
</feature>
<keyword evidence="4" id="KW-0234">DNA repair</keyword>
<proteinExistence type="predicted"/>
<sequence length="216" mass="24475">MSAVKYKYFYYGMKETAHLAAADPVLGEAMVRLGHVKREVIPDPFAALINGIIGQLISTRAAKTVWERMQELLGEITPKNLSGFTPEEVRQCGITMKKSICICDLAKEIVEGNLCLDCLQKKPDSEIIRILTNFKGIGPWTVQMLLIHMERPDVVSFGDIAIRRGMEKLYGNPKLTKEQFDSYRSKYSPYGSVASIYLWELYSMSIEKKEVIKCPK</sequence>
<dbReference type="Gene3D" id="1.10.340.30">
    <property type="entry name" value="Hypothetical protein, domain 2"/>
    <property type="match status" value="1"/>
</dbReference>
<dbReference type="GO" id="GO:0006307">
    <property type="term" value="P:DNA alkylation repair"/>
    <property type="evidence" value="ECO:0007669"/>
    <property type="project" value="TreeGrafter"/>
</dbReference>
<dbReference type="AlphaFoldDB" id="A0A2S6HQ64"/>
<dbReference type="EMBL" id="PTJA01000009">
    <property type="protein sequence ID" value="PPK79626.1"/>
    <property type="molecule type" value="Genomic_DNA"/>
</dbReference>
<gene>
    <name evidence="6" type="ORF">BXY41_109104</name>
</gene>
<evidence type="ECO:0000256" key="1">
    <source>
        <dbReference type="ARBA" id="ARBA00000086"/>
    </source>
</evidence>
<evidence type="ECO:0000256" key="3">
    <source>
        <dbReference type="ARBA" id="ARBA00022763"/>
    </source>
</evidence>
<evidence type="ECO:0000313" key="7">
    <source>
        <dbReference type="Proteomes" id="UP000237749"/>
    </source>
</evidence>
<dbReference type="OrthoDB" id="9785929at2"/>
<keyword evidence="7" id="KW-1185">Reference proteome</keyword>
<evidence type="ECO:0000256" key="2">
    <source>
        <dbReference type="ARBA" id="ARBA00012000"/>
    </source>
</evidence>
<evidence type="ECO:0000313" key="6">
    <source>
        <dbReference type="EMBL" id="PPK79626.1"/>
    </source>
</evidence>
<organism evidence="6 7">
    <name type="scientific">Lacrimispora xylanisolvens</name>
    <dbReference type="NCBI Taxonomy" id="384636"/>
    <lineage>
        <taxon>Bacteria</taxon>
        <taxon>Bacillati</taxon>
        <taxon>Bacillota</taxon>
        <taxon>Clostridia</taxon>
        <taxon>Lachnospirales</taxon>
        <taxon>Lachnospiraceae</taxon>
        <taxon>Lacrimispora</taxon>
    </lineage>
</organism>
<dbReference type="GO" id="GO:0008725">
    <property type="term" value="F:DNA-3-methyladenine glycosylase activity"/>
    <property type="evidence" value="ECO:0007669"/>
    <property type="project" value="TreeGrafter"/>
</dbReference>
<dbReference type="RefSeq" id="WP_104438046.1">
    <property type="nucleotide sequence ID" value="NZ_PTJA01000009.1"/>
</dbReference>
<dbReference type="GO" id="GO:0043916">
    <property type="term" value="F:DNA-7-methylguanine glycosylase activity"/>
    <property type="evidence" value="ECO:0007669"/>
    <property type="project" value="TreeGrafter"/>
</dbReference>
<evidence type="ECO:0000256" key="4">
    <source>
        <dbReference type="ARBA" id="ARBA00023204"/>
    </source>
</evidence>
<comment type="caution">
    <text evidence="6">The sequence shown here is derived from an EMBL/GenBank/DDBJ whole genome shotgun (WGS) entry which is preliminary data.</text>
</comment>
<dbReference type="GO" id="GO:0006285">
    <property type="term" value="P:base-excision repair, AP site formation"/>
    <property type="evidence" value="ECO:0007669"/>
    <property type="project" value="TreeGrafter"/>
</dbReference>
<dbReference type="GO" id="GO:0005737">
    <property type="term" value="C:cytoplasm"/>
    <property type="evidence" value="ECO:0007669"/>
    <property type="project" value="TreeGrafter"/>
</dbReference>
<evidence type="ECO:0000259" key="5">
    <source>
        <dbReference type="SMART" id="SM00478"/>
    </source>
</evidence>
<dbReference type="SMART" id="SM00478">
    <property type="entry name" value="ENDO3c"/>
    <property type="match status" value="1"/>
</dbReference>
<reference evidence="6 7" key="1">
    <citation type="submission" date="2018-02" db="EMBL/GenBank/DDBJ databases">
        <title>Genomic Encyclopedia of Archaeal and Bacterial Type Strains, Phase II (KMG-II): from individual species to whole genera.</title>
        <authorList>
            <person name="Goeker M."/>
        </authorList>
    </citation>
    <scope>NUCLEOTIDE SEQUENCE [LARGE SCALE GENOMIC DNA]</scope>
    <source>
        <strain evidence="6 7">DSM 3808</strain>
    </source>
</reference>
<protein>
    <recommendedName>
        <fullName evidence="2">DNA-3-methyladenine glycosylase II</fullName>
        <ecNumber evidence="2">3.2.2.21</ecNumber>
    </recommendedName>
</protein>
<dbReference type="EC" id="3.2.2.21" evidence="2"/>
<accession>A0A2S6HQ64</accession>
<dbReference type="SUPFAM" id="SSF48150">
    <property type="entry name" value="DNA-glycosylase"/>
    <property type="match status" value="1"/>
</dbReference>
<dbReference type="Pfam" id="PF00730">
    <property type="entry name" value="HhH-GPD"/>
    <property type="match status" value="1"/>
</dbReference>
<dbReference type="CDD" id="cd00056">
    <property type="entry name" value="ENDO3c"/>
    <property type="match status" value="1"/>
</dbReference>
<comment type="catalytic activity">
    <reaction evidence="1">
        <text>Hydrolysis of alkylated DNA, releasing 3-methyladenine, 3-methylguanine, 7-methylguanine and 7-methyladenine.</text>
        <dbReference type="EC" id="3.2.2.21"/>
    </reaction>
</comment>
<dbReference type="Gene3D" id="1.10.1670.40">
    <property type="match status" value="1"/>
</dbReference>